<comment type="similarity">
    <text evidence="1">Belongs to the RutC family.</text>
</comment>
<sequence length="189" mass="20591">MKMKIKLKRNTKIAVAAAMLSCFLGASVYASALTPNKLSLTPVNEPEFYGSPSSSIASAVALPAAAATFSTSGTVPPLLNKEGKTLYERYGDTEKQGEGILLNIEKQLKEQGLGLKDVIYLRVYITPDAAKNNEFDYQGWFNAYAKFFNTKENPIKPARSTVGVAGLVNKDWLIEIEAVAAYPIPHNQD</sequence>
<dbReference type="GO" id="GO:0005829">
    <property type="term" value="C:cytosol"/>
    <property type="evidence" value="ECO:0007669"/>
    <property type="project" value="TreeGrafter"/>
</dbReference>
<dbReference type="Pfam" id="PF01042">
    <property type="entry name" value="Ribonuc_L-PSP"/>
    <property type="match status" value="1"/>
</dbReference>
<keyword evidence="2" id="KW-0732">Signal</keyword>
<evidence type="ECO:0000313" key="4">
    <source>
        <dbReference type="Proteomes" id="UP000518605"/>
    </source>
</evidence>
<dbReference type="PANTHER" id="PTHR11803">
    <property type="entry name" value="2-IMINOBUTANOATE/2-IMINOPROPANOATE DEAMINASE RIDA"/>
    <property type="match status" value="1"/>
</dbReference>
<keyword evidence="4" id="KW-1185">Reference proteome</keyword>
<gene>
    <name evidence="3" type="ORF">FHS16_004981</name>
</gene>
<organism evidence="3 4">
    <name type="scientific">Paenibacillus endophyticus</name>
    <dbReference type="NCBI Taxonomy" id="1294268"/>
    <lineage>
        <taxon>Bacteria</taxon>
        <taxon>Bacillati</taxon>
        <taxon>Bacillota</taxon>
        <taxon>Bacilli</taxon>
        <taxon>Bacillales</taxon>
        <taxon>Paenibacillaceae</taxon>
        <taxon>Paenibacillus</taxon>
    </lineage>
</organism>
<dbReference type="Gene3D" id="3.30.1330.40">
    <property type="entry name" value="RutC-like"/>
    <property type="match status" value="1"/>
</dbReference>
<dbReference type="InterPro" id="IPR035959">
    <property type="entry name" value="RutC-like_sf"/>
</dbReference>
<proteinExistence type="inferred from homology"/>
<name>A0A7W5GC16_9BACL</name>
<protein>
    <submittedName>
        <fullName evidence="3">Enamine deaminase RidA (YjgF/YER057c/UK114 family)</fullName>
    </submittedName>
</protein>
<reference evidence="3 4" key="1">
    <citation type="submission" date="2020-08" db="EMBL/GenBank/DDBJ databases">
        <title>Genomic Encyclopedia of Type Strains, Phase III (KMG-III): the genomes of soil and plant-associated and newly described type strains.</title>
        <authorList>
            <person name="Whitman W."/>
        </authorList>
    </citation>
    <scope>NUCLEOTIDE SEQUENCE [LARGE SCALE GENOMIC DNA]</scope>
    <source>
        <strain evidence="3 4">CECT 8234</strain>
    </source>
</reference>
<dbReference type="InterPro" id="IPR006175">
    <property type="entry name" value="YjgF/YER057c/UK114"/>
</dbReference>
<dbReference type="RefSeq" id="WP_246431937.1">
    <property type="nucleotide sequence ID" value="NZ_CBCSLB010000019.1"/>
</dbReference>
<evidence type="ECO:0000313" key="3">
    <source>
        <dbReference type="EMBL" id="MBB3154899.1"/>
    </source>
</evidence>
<dbReference type="SUPFAM" id="SSF55298">
    <property type="entry name" value="YjgF-like"/>
    <property type="match status" value="1"/>
</dbReference>
<dbReference type="Proteomes" id="UP000518605">
    <property type="component" value="Unassembled WGS sequence"/>
</dbReference>
<dbReference type="InterPro" id="IPR019897">
    <property type="entry name" value="RidA_CS"/>
</dbReference>
<dbReference type="EMBL" id="JACHXW010000019">
    <property type="protein sequence ID" value="MBB3154899.1"/>
    <property type="molecule type" value="Genomic_DNA"/>
</dbReference>
<evidence type="ECO:0000256" key="1">
    <source>
        <dbReference type="ARBA" id="ARBA00010552"/>
    </source>
</evidence>
<dbReference type="CDD" id="cd06151">
    <property type="entry name" value="YjgF_YER057c_UK114_like_3"/>
    <property type="match status" value="1"/>
</dbReference>
<evidence type="ECO:0000256" key="2">
    <source>
        <dbReference type="SAM" id="SignalP"/>
    </source>
</evidence>
<comment type="caution">
    <text evidence="3">The sequence shown here is derived from an EMBL/GenBank/DDBJ whole genome shotgun (WGS) entry which is preliminary data.</text>
</comment>
<dbReference type="GO" id="GO:0019239">
    <property type="term" value="F:deaminase activity"/>
    <property type="evidence" value="ECO:0007669"/>
    <property type="project" value="TreeGrafter"/>
</dbReference>
<dbReference type="PANTHER" id="PTHR11803:SF59">
    <property type="entry name" value="ENDORIBONUCLEASE"/>
    <property type="match status" value="1"/>
</dbReference>
<dbReference type="AlphaFoldDB" id="A0A7W5GC16"/>
<feature type="signal peptide" evidence="2">
    <location>
        <begin position="1"/>
        <end position="32"/>
    </location>
</feature>
<feature type="chain" id="PRO_5030877141" evidence="2">
    <location>
        <begin position="33"/>
        <end position="189"/>
    </location>
</feature>
<dbReference type="PROSITE" id="PS01094">
    <property type="entry name" value="UPF0076"/>
    <property type="match status" value="1"/>
</dbReference>
<accession>A0A7W5GC16</accession>